<dbReference type="InterPro" id="IPR045584">
    <property type="entry name" value="Pilin-like"/>
</dbReference>
<organism evidence="2">
    <name type="scientific">candidate division WWE3 bacterium</name>
    <dbReference type="NCBI Taxonomy" id="2053526"/>
    <lineage>
        <taxon>Bacteria</taxon>
        <taxon>Katanobacteria</taxon>
    </lineage>
</organism>
<dbReference type="NCBIfam" id="TIGR02532">
    <property type="entry name" value="IV_pilin_GFxxxE"/>
    <property type="match status" value="1"/>
</dbReference>
<accession>A0A7C1SXP7</accession>
<keyword evidence="1" id="KW-0472">Membrane</keyword>
<proteinExistence type="predicted"/>
<dbReference type="Proteomes" id="UP000885744">
    <property type="component" value="Unassembled WGS sequence"/>
</dbReference>
<sequence length="80" mass="8927">MLFKKNRGSISESLSVERGFTLIELILVMGIVVIIGVVASRDLTQQIAQGYFTNTVERLVRTLRTAQNYSFSGKEDSSWG</sequence>
<evidence type="ECO:0000256" key="1">
    <source>
        <dbReference type="SAM" id="Phobius"/>
    </source>
</evidence>
<evidence type="ECO:0000313" key="2">
    <source>
        <dbReference type="EMBL" id="HEB13901.1"/>
    </source>
</evidence>
<reference evidence="2" key="1">
    <citation type="journal article" date="2020" name="mSystems">
        <title>Genome- and Community-Level Interaction Insights into Carbon Utilization and Element Cycling Functions of Hydrothermarchaeota in Hydrothermal Sediment.</title>
        <authorList>
            <person name="Zhou Z."/>
            <person name="Liu Y."/>
            <person name="Xu W."/>
            <person name="Pan J."/>
            <person name="Luo Z.H."/>
            <person name="Li M."/>
        </authorList>
    </citation>
    <scope>NUCLEOTIDE SEQUENCE [LARGE SCALE GENOMIC DNA]</scope>
    <source>
        <strain evidence="2">HyVt-365</strain>
    </source>
</reference>
<keyword evidence="1" id="KW-0812">Transmembrane</keyword>
<dbReference type="AlphaFoldDB" id="A0A7C1SXP7"/>
<dbReference type="EMBL" id="DRHH01000025">
    <property type="protein sequence ID" value="HEB13901.1"/>
    <property type="molecule type" value="Genomic_DNA"/>
</dbReference>
<protein>
    <submittedName>
        <fullName evidence="2">Prepilin-type N-terminal cleavage/methylation domain-containing protein</fullName>
    </submittedName>
</protein>
<keyword evidence="1" id="KW-1133">Transmembrane helix</keyword>
<feature type="non-terminal residue" evidence="2">
    <location>
        <position position="80"/>
    </location>
</feature>
<feature type="transmembrane region" description="Helical" evidence="1">
    <location>
        <begin position="20"/>
        <end position="39"/>
    </location>
</feature>
<gene>
    <name evidence="2" type="ORF">ENI09_00610</name>
</gene>
<name>A0A7C1SXP7_UNCKA</name>
<dbReference type="Pfam" id="PF07963">
    <property type="entry name" value="N_methyl"/>
    <property type="match status" value="1"/>
</dbReference>
<dbReference type="PROSITE" id="PS00409">
    <property type="entry name" value="PROKAR_NTER_METHYL"/>
    <property type="match status" value="1"/>
</dbReference>
<dbReference type="SUPFAM" id="SSF54523">
    <property type="entry name" value="Pili subunits"/>
    <property type="match status" value="1"/>
</dbReference>
<comment type="caution">
    <text evidence="2">The sequence shown here is derived from an EMBL/GenBank/DDBJ whole genome shotgun (WGS) entry which is preliminary data.</text>
</comment>
<dbReference type="InterPro" id="IPR012902">
    <property type="entry name" value="N_methyl_site"/>
</dbReference>